<evidence type="ECO:0000259" key="2">
    <source>
        <dbReference type="PROSITE" id="PS50090"/>
    </source>
</evidence>
<gene>
    <name evidence="4" type="ORF">FGG08_004602</name>
</gene>
<dbReference type="InterPro" id="IPR009057">
    <property type="entry name" value="Homeodomain-like_sf"/>
</dbReference>
<dbReference type="Gene3D" id="1.10.10.60">
    <property type="entry name" value="Homeodomain-like"/>
    <property type="match status" value="1"/>
</dbReference>
<name>A0A9P8I079_9PEZI</name>
<dbReference type="InterPro" id="IPR017930">
    <property type="entry name" value="Myb_dom"/>
</dbReference>
<feature type="region of interest" description="Disordered" evidence="1">
    <location>
        <begin position="491"/>
        <end position="515"/>
    </location>
</feature>
<feature type="region of interest" description="Disordered" evidence="1">
    <location>
        <begin position="1"/>
        <end position="135"/>
    </location>
</feature>
<evidence type="ECO:0008006" key="6">
    <source>
        <dbReference type="Google" id="ProtNLM"/>
    </source>
</evidence>
<proteinExistence type="predicted"/>
<evidence type="ECO:0000313" key="5">
    <source>
        <dbReference type="Proteomes" id="UP000698800"/>
    </source>
</evidence>
<protein>
    <recommendedName>
        <fullName evidence="6">Myb-like domain-containing protein</fullName>
    </recommendedName>
</protein>
<dbReference type="Proteomes" id="UP000698800">
    <property type="component" value="Unassembled WGS sequence"/>
</dbReference>
<evidence type="ECO:0000259" key="3">
    <source>
        <dbReference type="PROSITE" id="PS51294"/>
    </source>
</evidence>
<dbReference type="Pfam" id="PF00249">
    <property type="entry name" value="Myb_DNA-binding"/>
    <property type="match status" value="1"/>
</dbReference>
<dbReference type="InterPro" id="IPR001005">
    <property type="entry name" value="SANT/Myb"/>
</dbReference>
<reference evidence="4" key="1">
    <citation type="submission" date="2021-03" db="EMBL/GenBank/DDBJ databases">
        <title>Comparative genomics and phylogenomic investigation of the class Geoglossomycetes provide insights into ecological specialization and systematics.</title>
        <authorList>
            <person name="Melie T."/>
            <person name="Pirro S."/>
            <person name="Miller A.N."/>
            <person name="Quandt A."/>
        </authorList>
    </citation>
    <scope>NUCLEOTIDE SEQUENCE</scope>
    <source>
        <strain evidence="4">GBOQ0MN5Z8</strain>
    </source>
</reference>
<dbReference type="OrthoDB" id="5398572at2759"/>
<dbReference type="InterPro" id="IPR052833">
    <property type="entry name" value="Telomeric_DNA-bd_trans-reg"/>
</dbReference>
<feature type="compositionally biased region" description="Basic residues" evidence="1">
    <location>
        <begin position="86"/>
        <end position="98"/>
    </location>
</feature>
<feature type="compositionally biased region" description="Basic and acidic residues" evidence="1">
    <location>
        <begin position="121"/>
        <end position="135"/>
    </location>
</feature>
<feature type="compositionally biased region" description="Basic and acidic residues" evidence="1">
    <location>
        <begin position="46"/>
        <end position="56"/>
    </location>
</feature>
<feature type="domain" description="Myb-like" evidence="2">
    <location>
        <begin position="856"/>
        <end position="910"/>
    </location>
</feature>
<accession>A0A9P8I079</accession>
<dbReference type="PROSITE" id="PS51294">
    <property type="entry name" value="HTH_MYB"/>
    <property type="match status" value="1"/>
</dbReference>
<feature type="compositionally biased region" description="Basic and acidic residues" evidence="1">
    <location>
        <begin position="664"/>
        <end position="673"/>
    </location>
</feature>
<evidence type="ECO:0000256" key="1">
    <source>
        <dbReference type="SAM" id="MobiDB-lite"/>
    </source>
</evidence>
<sequence>MADSSLASKSRRREPSPPKQPAGNRKTSSQSLLQQTRRSGRTLRSQSREIVDDDGARNVGRGLSRGVRQASTESAGSGQGSDATKVRQKGKGKGKGKAMRAGTGVGDLSTVAEDPPVEYPDLERHTPHGNDRQDVGEADVQVLGEGVAAETDEDGPKDTPESPTAFSTISGTTARTSHSAQELADLDAELILEVLPSLSDTSSRLLGVLVPAGATREEITNITRQLLLPGSKTSRRVKFQESSFQSARGEFGSDQYIDLSIIGRALLGVRLTKDIGTGPWSPDPLLQKANLAIFATRMLVHQRGSQDLWAAVALLDSKFPAPFLSTLESSTGPTIGSSQLLRQTFNLALNLRTQLMLMILSQHAEKPNYDPDAILRYVFFEGDKVKEWTVPGLGGGGSRLPDEFERFVLERIERIRRSFTEPSESLFVAGEPVEMPAELKRLEETFPWIDFLSEVVSWTNLRLEEIERQITGQGGTGAIVLALREEMDRRQNERGRNIGNDEAGGEGGADDEADGERLIDLTFEPPGWKTRGSSDHESVTGGLRLVTEVTQKVPGISYNSPAGVAYLKKREVTLRSVQELKLPGLDTSPSRTIDNQTASVAGPSRQTRTRDSASRADAMTESQVEDDWRPQYDDEEDDENHPVAITSSAPPSSAPLMVSRYTRHQGEKNKENVTLRGTQGEPPKPKKAFIDRQAGAKRVDFSEDLEDSQPTSFQKPKVMDKGKKRARDMEEQMEEGSESDDFEMDNRPIDNRRKRPRTGLQGERNAPLIPASSTLERSQTSRAQRRSQNGISKSSQQHQDEEGPSRHRREIRAIIRASGQDEDSDEADAGSDLRAALRYDYVNTIAKRFVGTKKVYRTQKRRAWTDQEVNRLLELVEVHGPSWAKIEKVGDPILAGRSQVNLKDKARNMKFDFVKAGHDLPVGFDQVRLNRNQINQLHDLGVGYEQ</sequence>
<feature type="compositionally biased region" description="Polar residues" evidence="1">
    <location>
        <begin position="69"/>
        <end position="82"/>
    </location>
</feature>
<feature type="compositionally biased region" description="Acidic residues" evidence="1">
    <location>
        <begin position="731"/>
        <end position="743"/>
    </location>
</feature>
<keyword evidence="5" id="KW-1185">Reference proteome</keyword>
<dbReference type="PANTHER" id="PTHR47807">
    <property type="entry name" value="PROTEIN TBF1"/>
    <property type="match status" value="1"/>
</dbReference>
<dbReference type="GO" id="GO:0010833">
    <property type="term" value="P:telomere maintenance via telomere lengthening"/>
    <property type="evidence" value="ECO:0007669"/>
    <property type="project" value="TreeGrafter"/>
</dbReference>
<dbReference type="GO" id="GO:0003691">
    <property type="term" value="F:double-stranded telomeric DNA binding"/>
    <property type="evidence" value="ECO:0007669"/>
    <property type="project" value="TreeGrafter"/>
</dbReference>
<dbReference type="SUPFAM" id="SSF46689">
    <property type="entry name" value="Homeodomain-like"/>
    <property type="match status" value="1"/>
</dbReference>
<dbReference type="SMART" id="SM00717">
    <property type="entry name" value="SANT"/>
    <property type="match status" value="1"/>
</dbReference>
<dbReference type="AlphaFoldDB" id="A0A9P8I079"/>
<dbReference type="PANTHER" id="PTHR47807:SF1">
    <property type="entry name" value="PROTEIN TBF1"/>
    <property type="match status" value="1"/>
</dbReference>
<dbReference type="PROSITE" id="PS50090">
    <property type="entry name" value="MYB_LIKE"/>
    <property type="match status" value="1"/>
</dbReference>
<organism evidence="4 5">
    <name type="scientific">Glutinoglossum americanum</name>
    <dbReference type="NCBI Taxonomy" id="1670608"/>
    <lineage>
        <taxon>Eukaryota</taxon>
        <taxon>Fungi</taxon>
        <taxon>Dikarya</taxon>
        <taxon>Ascomycota</taxon>
        <taxon>Pezizomycotina</taxon>
        <taxon>Geoglossomycetes</taxon>
        <taxon>Geoglossales</taxon>
        <taxon>Geoglossaceae</taxon>
        <taxon>Glutinoglossum</taxon>
    </lineage>
</organism>
<dbReference type="EMBL" id="JAGHQL010000095">
    <property type="protein sequence ID" value="KAH0538826.1"/>
    <property type="molecule type" value="Genomic_DNA"/>
</dbReference>
<feature type="compositionally biased region" description="Low complexity" evidence="1">
    <location>
        <begin position="27"/>
        <end position="37"/>
    </location>
</feature>
<feature type="region of interest" description="Disordered" evidence="1">
    <location>
        <begin position="147"/>
        <end position="176"/>
    </location>
</feature>
<evidence type="ECO:0000313" key="4">
    <source>
        <dbReference type="EMBL" id="KAH0538826.1"/>
    </source>
</evidence>
<dbReference type="CDD" id="cd11660">
    <property type="entry name" value="SANT_TRF"/>
    <property type="match status" value="1"/>
</dbReference>
<feature type="region of interest" description="Disordered" evidence="1">
    <location>
        <begin position="583"/>
        <end position="808"/>
    </location>
</feature>
<feature type="compositionally biased region" description="Low complexity" evidence="1">
    <location>
        <begin position="777"/>
        <end position="788"/>
    </location>
</feature>
<comment type="caution">
    <text evidence="4">The sequence shown here is derived from an EMBL/GenBank/DDBJ whole genome shotgun (WGS) entry which is preliminary data.</text>
</comment>
<feature type="domain" description="HTH myb-type" evidence="3">
    <location>
        <begin position="860"/>
        <end position="914"/>
    </location>
</feature>
<feature type="compositionally biased region" description="Polar residues" evidence="1">
    <location>
        <begin position="161"/>
        <end position="176"/>
    </location>
</feature>
<feature type="compositionally biased region" description="Polar residues" evidence="1">
    <location>
        <begin position="587"/>
        <end position="599"/>
    </location>
</feature>